<proteinExistence type="predicted"/>
<dbReference type="SUPFAM" id="SSF51197">
    <property type="entry name" value="Clavaminate synthase-like"/>
    <property type="match status" value="1"/>
</dbReference>
<dbReference type="EMBL" id="FJ823461">
    <property type="protein sequence ID" value="ADA82583.1"/>
    <property type="molecule type" value="Genomic_DNA"/>
</dbReference>
<sequence length="343" mass="39661">MYALLKPDAAQEFFANGLLRPNVCVPAELVDEIKAHYGALAVRNDISAYAYNASEQATRMTATSANGSLETALTEEEMKAVLDKRIDKKYHKSIYAEQRFIERVFEVLFAQNVTRYFNTRYLLVSHDIYLEHDRERTAFSMHADIPNFDHFYETENDVSILVPLVDFNEENGGRIMILPESKMKVSTDSLLLLFEDFFGADTSALDENGCIDPEKIPGNRLEQFKESSGYTAFLDYFAQSTAMAQRYLNHGHFGTPDVQRGEIVLFNNRNFHAIESWKRDEIDRELYLIRCMPIYDIKMRLPNYLHGKPFNNILVDLEEKTLKRFNHAVDLSTIEANHKLVWL</sequence>
<reference evidence="1" key="1">
    <citation type="journal article" date="2009" name="Nat. Chem. Biol.">
        <title>Polyketide assembly lines of uncultivated sponge symbionts from structure-based gene targeting.</title>
        <authorList>
            <person name="Fisch K.M."/>
            <person name="Gurgui C."/>
            <person name="Heycke N."/>
            <person name="van der Sar S.A."/>
            <person name="Anderson S.A."/>
            <person name="Webb V.L."/>
            <person name="Taudien S."/>
            <person name="Platzer M."/>
            <person name="Rubio B.K."/>
            <person name="Robinson S.J."/>
            <person name="Crews P."/>
            <person name="Piel J."/>
        </authorList>
    </citation>
    <scope>NUCLEOTIDE SEQUENCE</scope>
</reference>
<evidence type="ECO:0000313" key="1">
    <source>
        <dbReference type="EMBL" id="ADA82583.1"/>
    </source>
</evidence>
<accession>D2SUD8</accession>
<protein>
    <submittedName>
        <fullName evidence="1">PedK-like protein</fullName>
    </submittedName>
</protein>
<dbReference type="Gene3D" id="2.60.120.620">
    <property type="entry name" value="q2cbj1_9rhob like domain"/>
    <property type="match status" value="1"/>
</dbReference>
<dbReference type="AlphaFoldDB" id="D2SUD8"/>
<organism evidence="1">
    <name type="scientific">uncultured bacterium psy1</name>
    <dbReference type="NCBI Taxonomy" id="693111"/>
    <lineage>
        <taxon>Bacteria</taxon>
        <taxon>environmental samples</taxon>
    </lineage>
</organism>
<name>D2SUD8_9BACT</name>